<dbReference type="PROSITE" id="PS00041">
    <property type="entry name" value="HTH_ARAC_FAMILY_1"/>
    <property type="match status" value="1"/>
</dbReference>
<dbReference type="SMART" id="SM00342">
    <property type="entry name" value="HTH_ARAC"/>
    <property type="match status" value="1"/>
</dbReference>
<sequence length="337" mass="38850">MTQEELEAYLTAYDPIESIAIAQGIDSLEKILVLTDRAIPSLSGGDHVLSADVMMKSTEKVSFLKHPRFVEIYSHKHNFLEMSYAFSGSCTQIINGNAVEMGEGDITLLDTDVVHTIRKAEADTIIVNVLFRKDYFNHSILARLAENDLLSEFVIDAIYKPTMRGRYLHFASQQNEVVRRYLCAAMREYLDPQLGSGEAMNCYLILLFTELLRTTPHLPADTAGAGRAPGVEILQYIEERYETTTLAQTARHFHFHPNYLSRLLKQNFGKTYRQMVQDLRLRKAKLLLENTDFQVRRIAEEVGYTNFNHFYRKFKETYRATPAEYRKRFCLHDSPRA</sequence>
<dbReference type="EMBL" id="JACJVP010000026">
    <property type="protein sequence ID" value="MBB6672381.1"/>
    <property type="molecule type" value="Genomic_DNA"/>
</dbReference>
<dbReference type="AlphaFoldDB" id="A0A7X0RRU5"/>
<dbReference type="PANTHER" id="PTHR43280:SF28">
    <property type="entry name" value="HTH-TYPE TRANSCRIPTIONAL ACTIVATOR RHAS"/>
    <property type="match status" value="1"/>
</dbReference>
<dbReference type="InterPro" id="IPR018060">
    <property type="entry name" value="HTH_AraC"/>
</dbReference>
<dbReference type="Proteomes" id="UP000547209">
    <property type="component" value="Unassembled WGS sequence"/>
</dbReference>
<dbReference type="PROSITE" id="PS01124">
    <property type="entry name" value="HTH_ARAC_FAMILY_2"/>
    <property type="match status" value="1"/>
</dbReference>
<evidence type="ECO:0000256" key="1">
    <source>
        <dbReference type="ARBA" id="ARBA00023015"/>
    </source>
</evidence>
<name>A0A7X0RRU5_9BACL</name>
<evidence type="ECO:0000256" key="2">
    <source>
        <dbReference type="ARBA" id="ARBA00023125"/>
    </source>
</evidence>
<accession>A0A7X0RRU5</accession>
<dbReference type="Pfam" id="PF12833">
    <property type="entry name" value="HTH_18"/>
    <property type="match status" value="1"/>
</dbReference>
<dbReference type="Gene3D" id="2.60.120.10">
    <property type="entry name" value="Jelly Rolls"/>
    <property type="match status" value="1"/>
</dbReference>
<dbReference type="Pfam" id="PF02311">
    <property type="entry name" value="AraC_binding"/>
    <property type="match status" value="1"/>
</dbReference>
<keyword evidence="3" id="KW-0804">Transcription</keyword>
<evidence type="ECO:0000259" key="4">
    <source>
        <dbReference type="PROSITE" id="PS01124"/>
    </source>
</evidence>
<keyword evidence="1" id="KW-0805">Transcription regulation</keyword>
<dbReference type="InterPro" id="IPR014710">
    <property type="entry name" value="RmlC-like_jellyroll"/>
</dbReference>
<dbReference type="InterPro" id="IPR018062">
    <property type="entry name" value="HTH_AraC-typ_CS"/>
</dbReference>
<dbReference type="InterPro" id="IPR020449">
    <property type="entry name" value="Tscrpt_reg_AraC-type_HTH"/>
</dbReference>
<protein>
    <submittedName>
        <fullName evidence="5">Helix-turn-helix transcriptional regulator</fullName>
    </submittedName>
</protein>
<reference evidence="5 6" key="1">
    <citation type="submission" date="2020-08" db="EMBL/GenBank/DDBJ databases">
        <title>Cohnella phylogeny.</title>
        <authorList>
            <person name="Dunlap C."/>
        </authorList>
    </citation>
    <scope>NUCLEOTIDE SEQUENCE [LARGE SCALE GENOMIC DNA]</scope>
    <source>
        <strain evidence="5 6">DSM 28246</strain>
    </source>
</reference>
<evidence type="ECO:0000313" key="6">
    <source>
        <dbReference type="Proteomes" id="UP000547209"/>
    </source>
</evidence>
<dbReference type="InterPro" id="IPR009057">
    <property type="entry name" value="Homeodomain-like_sf"/>
</dbReference>
<evidence type="ECO:0000256" key="3">
    <source>
        <dbReference type="ARBA" id="ARBA00023163"/>
    </source>
</evidence>
<dbReference type="SUPFAM" id="SSF51215">
    <property type="entry name" value="Regulatory protein AraC"/>
    <property type="match status" value="1"/>
</dbReference>
<dbReference type="InterPro" id="IPR003313">
    <property type="entry name" value="AraC-bd"/>
</dbReference>
<dbReference type="SUPFAM" id="SSF46689">
    <property type="entry name" value="Homeodomain-like"/>
    <property type="match status" value="1"/>
</dbReference>
<dbReference type="GO" id="GO:0003700">
    <property type="term" value="F:DNA-binding transcription factor activity"/>
    <property type="evidence" value="ECO:0007669"/>
    <property type="project" value="InterPro"/>
</dbReference>
<proteinExistence type="predicted"/>
<dbReference type="InterPro" id="IPR037923">
    <property type="entry name" value="HTH-like"/>
</dbReference>
<gene>
    <name evidence="5" type="ORF">H7C19_17015</name>
</gene>
<evidence type="ECO:0000313" key="5">
    <source>
        <dbReference type="EMBL" id="MBB6672381.1"/>
    </source>
</evidence>
<dbReference type="GO" id="GO:0043565">
    <property type="term" value="F:sequence-specific DNA binding"/>
    <property type="evidence" value="ECO:0007669"/>
    <property type="project" value="InterPro"/>
</dbReference>
<dbReference type="Gene3D" id="1.10.10.60">
    <property type="entry name" value="Homeodomain-like"/>
    <property type="match status" value="2"/>
</dbReference>
<feature type="domain" description="HTH araC/xylS-type" evidence="4">
    <location>
        <begin position="231"/>
        <end position="328"/>
    </location>
</feature>
<dbReference type="PANTHER" id="PTHR43280">
    <property type="entry name" value="ARAC-FAMILY TRANSCRIPTIONAL REGULATOR"/>
    <property type="match status" value="1"/>
</dbReference>
<organism evidence="5 6">
    <name type="scientific">Cohnella nanjingensis</name>
    <dbReference type="NCBI Taxonomy" id="1387779"/>
    <lineage>
        <taxon>Bacteria</taxon>
        <taxon>Bacillati</taxon>
        <taxon>Bacillota</taxon>
        <taxon>Bacilli</taxon>
        <taxon>Bacillales</taxon>
        <taxon>Paenibacillaceae</taxon>
        <taxon>Cohnella</taxon>
    </lineage>
</organism>
<dbReference type="RefSeq" id="WP_185143856.1">
    <property type="nucleotide sequence ID" value="NZ_JACJVP010000026.1"/>
</dbReference>
<comment type="caution">
    <text evidence="5">The sequence shown here is derived from an EMBL/GenBank/DDBJ whole genome shotgun (WGS) entry which is preliminary data.</text>
</comment>
<keyword evidence="2" id="KW-0238">DNA-binding</keyword>
<keyword evidence="6" id="KW-1185">Reference proteome</keyword>
<dbReference type="PRINTS" id="PR00032">
    <property type="entry name" value="HTHARAC"/>
</dbReference>